<dbReference type="InterPro" id="IPR036864">
    <property type="entry name" value="Zn2-C6_fun-type_DNA-bd_sf"/>
</dbReference>
<feature type="domain" description="Zn(2)-C6 fungal-type" evidence="5">
    <location>
        <begin position="44"/>
        <end position="73"/>
    </location>
</feature>
<dbReference type="GO" id="GO:0000981">
    <property type="term" value="F:DNA-binding transcription factor activity, RNA polymerase II-specific"/>
    <property type="evidence" value="ECO:0007669"/>
    <property type="project" value="InterPro"/>
</dbReference>
<dbReference type="PANTHER" id="PTHR31001">
    <property type="entry name" value="UNCHARACTERIZED TRANSCRIPTIONAL REGULATORY PROTEIN"/>
    <property type="match status" value="1"/>
</dbReference>
<dbReference type="InterPro" id="IPR001138">
    <property type="entry name" value="Zn2Cys6_DnaBD"/>
</dbReference>
<feature type="compositionally biased region" description="Polar residues" evidence="4">
    <location>
        <begin position="719"/>
        <end position="751"/>
    </location>
</feature>
<protein>
    <recommendedName>
        <fullName evidence="5">Zn(2)-C6 fungal-type domain-containing protein</fullName>
    </recommendedName>
</protein>
<evidence type="ECO:0000256" key="3">
    <source>
        <dbReference type="SAM" id="Coils"/>
    </source>
</evidence>
<evidence type="ECO:0000256" key="2">
    <source>
        <dbReference type="ARBA" id="ARBA00023242"/>
    </source>
</evidence>
<dbReference type="SUPFAM" id="SSF57701">
    <property type="entry name" value="Zn2/Cys6 DNA-binding domain"/>
    <property type="match status" value="1"/>
</dbReference>
<feature type="compositionally biased region" description="Basic residues" evidence="4">
    <location>
        <begin position="149"/>
        <end position="160"/>
    </location>
</feature>
<dbReference type="Gene3D" id="4.10.240.10">
    <property type="entry name" value="Zn(2)-C6 fungal-type DNA-binding domain"/>
    <property type="match status" value="1"/>
</dbReference>
<dbReference type="InterPro" id="IPR050613">
    <property type="entry name" value="Sec_Metabolite_Reg"/>
</dbReference>
<feature type="region of interest" description="Disordered" evidence="4">
    <location>
        <begin position="140"/>
        <end position="179"/>
    </location>
</feature>
<dbReference type="GO" id="GO:0008270">
    <property type="term" value="F:zinc ion binding"/>
    <property type="evidence" value="ECO:0007669"/>
    <property type="project" value="InterPro"/>
</dbReference>
<evidence type="ECO:0000256" key="1">
    <source>
        <dbReference type="ARBA" id="ARBA00004123"/>
    </source>
</evidence>
<evidence type="ECO:0000256" key="4">
    <source>
        <dbReference type="SAM" id="MobiDB-lite"/>
    </source>
</evidence>
<dbReference type="SMART" id="SM00066">
    <property type="entry name" value="GAL4"/>
    <property type="match status" value="1"/>
</dbReference>
<dbReference type="Pfam" id="PF00172">
    <property type="entry name" value="Zn_clus"/>
    <property type="match status" value="1"/>
</dbReference>
<dbReference type="GO" id="GO:0005634">
    <property type="term" value="C:nucleus"/>
    <property type="evidence" value="ECO:0007669"/>
    <property type="project" value="UniProtKB-SubCell"/>
</dbReference>
<comment type="caution">
    <text evidence="6">The sequence shown here is derived from an EMBL/GenBank/DDBJ whole genome shotgun (WGS) entry which is preliminary data.</text>
</comment>
<proteinExistence type="predicted"/>
<gene>
    <name evidence="6" type="ORF">Clacol_002751</name>
</gene>
<dbReference type="CDD" id="cd12148">
    <property type="entry name" value="fungal_TF_MHR"/>
    <property type="match status" value="1"/>
</dbReference>
<dbReference type="AlphaFoldDB" id="A0AAV5A7B5"/>
<keyword evidence="3" id="KW-0175">Coiled coil</keyword>
<keyword evidence="7" id="KW-1185">Reference proteome</keyword>
<dbReference type="Proteomes" id="UP001050691">
    <property type="component" value="Unassembled WGS sequence"/>
</dbReference>
<evidence type="ECO:0000313" key="6">
    <source>
        <dbReference type="EMBL" id="GJJ08533.1"/>
    </source>
</evidence>
<evidence type="ECO:0000259" key="5">
    <source>
        <dbReference type="PROSITE" id="PS50048"/>
    </source>
</evidence>
<dbReference type="CDD" id="cd00067">
    <property type="entry name" value="GAL4"/>
    <property type="match status" value="1"/>
</dbReference>
<dbReference type="PANTHER" id="PTHR31001:SF56">
    <property type="entry name" value="ZN(2)-C6 FUNGAL-TYPE DOMAIN-CONTAINING PROTEIN"/>
    <property type="match status" value="1"/>
</dbReference>
<name>A0AAV5A7B5_9AGAM</name>
<reference evidence="6" key="1">
    <citation type="submission" date="2021-10" db="EMBL/GenBank/DDBJ databases">
        <title>De novo Genome Assembly of Clathrus columnatus (Basidiomycota, Fungi) Using Illumina and Nanopore Sequence Data.</title>
        <authorList>
            <person name="Ogiso-Tanaka E."/>
            <person name="Itagaki H."/>
            <person name="Hosoya T."/>
            <person name="Hosaka K."/>
        </authorList>
    </citation>
    <scope>NUCLEOTIDE SEQUENCE</scope>
    <source>
        <strain evidence="6">MO-923</strain>
    </source>
</reference>
<accession>A0AAV5A7B5</accession>
<evidence type="ECO:0000313" key="7">
    <source>
        <dbReference type="Proteomes" id="UP001050691"/>
    </source>
</evidence>
<feature type="region of interest" description="Disordered" evidence="4">
    <location>
        <begin position="678"/>
        <end position="759"/>
    </location>
</feature>
<feature type="coiled-coil region" evidence="3">
    <location>
        <begin position="108"/>
        <end position="135"/>
    </location>
</feature>
<feature type="compositionally biased region" description="Acidic residues" evidence="4">
    <location>
        <begin position="166"/>
        <end position="179"/>
    </location>
</feature>
<keyword evidence="2" id="KW-0539">Nucleus</keyword>
<organism evidence="6 7">
    <name type="scientific">Clathrus columnatus</name>
    <dbReference type="NCBI Taxonomy" id="1419009"/>
    <lineage>
        <taxon>Eukaryota</taxon>
        <taxon>Fungi</taxon>
        <taxon>Dikarya</taxon>
        <taxon>Basidiomycota</taxon>
        <taxon>Agaricomycotina</taxon>
        <taxon>Agaricomycetes</taxon>
        <taxon>Phallomycetidae</taxon>
        <taxon>Phallales</taxon>
        <taxon>Clathraceae</taxon>
        <taxon>Clathrus</taxon>
    </lineage>
</organism>
<dbReference type="EMBL" id="BPWL01000003">
    <property type="protein sequence ID" value="GJJ08533.1"/>
    <property type="molecule type" value="Genomic_DNA"/>
</dbReference>
<sequence>MPGSEQPWILNETISTASKSSVTPKTKTSRTGVMRKPAVNQTLSCAECRRLKLRCDRVFPCGSCQKRGTIAAFIEPLRIHVSPTGIAELCPEGSLPTRNKPPTSLTDKEQLYQKLSELRGRILELENALEIAHSQVSTEAHPLLSNASSKRKAINKRRKQSQGAQPDDEIPADSEESDSLDEALGSLHMDSDGRRSKFLGRSACVEYRKESIPAKASEANILVSAEVAMIYQSFPFLTLGEATNLLQERVWRHLPPLDRAQRLRQNYCRHMYHVTDIIPVDGWFEDLFSRVYLGTQNVDIPVSFSESGIRADELALIFAYFALAALVDLDLTPFNYEAEAYACLARSALTSMNIMQNATIVTIETLILLAYFEEMWGEVIGSGDAWMLTAFATKLAENRNSLKFGLESLDADRRSKVYWELHSLELSECLSHGRPATFVLIPADVAMPKCPNPQANLHNFRYRFAAECLTPLIRQAFGLKAPPYNLVVELDRKIRKLCSEFEVGVMNGQPVAFNSLDESAAMENYVKIVYRESVRISREFKALLYLHRTFFIRAVSSNPSDPQHTKYGLSVSGAYESAMFFVQTAGEIFEAHPVTMSRALLCWSHTLCSVFILGTMSIHCTGSRLAPLAAKRLHDANDLYRKASAYGGRAMADSPFVIRMTEHSHNAAQAYAEYSRHSKVSGTKHSPLHTAATKQDPDDDTDELALLGGRTRLIKTAKDSPTSPASQSVYSPSQRQLSPGITETSSQSDASAFSHDRSPQWRAEFKYTEDRARGFSGDHDYHVSSNGSVSSGMSPVPTPYSKQVDYQQTVPPKGPDPHIQDHDAFHRGVPGYGHVSTIMQGPNGSVPYNTGDIQVVVGNPQDPYYLGNHADDVPMDISADTRDWNFLDDWYGHIFSLDVIPPNYGETSKI</sequence>
<dbReference type="PROSITE" id="PS50048">
    <property type="entry name" value="ZN2_CY6_FUNGAL_2"/>
    <property type="match status" value="1"/>
</dbReference>
<comment type="subcellular location">
    <subcellularLocation>
        <location evidence="1">Nucleus</location>
    </subcellularLocation>
</comment>